<protein>
    <submittedName>
        <fullName evidence="2">Uncharacterized protein</fullName>
    </submittedName>
</protein>
<reference evidence="2 4" key="1">
    <citation type="submission" date="2021-03" db="EMBL/GenBank/DDBJ databases">
        <authorList>
            <person name="King G.J."/>
            <person name="Bancroft I."/>
            <person name="Baten A."/>
            <person name="Bloomfield J."/>
            <person name="Borpatragohain P."/>
            <person name="He Z."/>
            <person name="Irish N."/>
            <person name="Irwin J."/>
            <person name="Liu K."/>
            <person name="Mauleon R.P."/>
            <person name="Moore J."/>
            <person name="Morris R."/>
            <person name="Ostergaard L."/>
            <person name="Wang B."/>
            <person name="Wells R."/>
        </authorList>
    </citation>
    <scope>NUCLEOTIDE SEQUENCE [LARGE SCALE GENOMIC DNA]</scope>
    <source>
        <strain evidence="2">R-o-18</strain>
        <tissue evidence="2">Leaf</tissue>
    </source>
</reference>
<feature type="compositionally biased region" description="Polar residues" evidence="1">
    <location>
        <begin position="35"/>
        <end position="48"/>
    </location>
</feature>
<accession>A0ABQ7LP79</accession>
<gene>
    <name evidence="2" type="primary">A08g502190.1_BraROA</name>
    <name evidence="3" type="synonym">A08p008220.1_BraROA</name>
    <name evidence="2" type="ORF">IGI04_029914</name>
    <name evidence="3" type="ORF">IGI04_029968</name>
</gene>
<dbReference type="Proteomes" id="UP000823674">
    <property type="component" value="Chromosome A08"/>
</dbReference>
<evidence type="ECO:0000313" key="4">
    <source>
        <dbReference type="Proteomes" id="UP000823674"/>
    </source>
</evidence>
<evidence type="ECO:0000313" key="3">
    <source>
        <dbReference type="EMBL" id="KAG5388427.1"/>
    </source>
</evidence>
<feature type="compositionally biased region" description="Polar residues" evidence="1">
    <location>
        <begin position="1"/>
        <end position="21"/>
    </location>
</feature>
<dbReference type="EMBL" id="JADBGQ010000007">
    <property type="protein sequence ID" value="KAG5388373.1"/>
    <property type="molecule type" value="Genomic_DNA"/>
</dbReference>
<organism evidence="2 4">
    <name type="scientific">Brassica rapa subsp. trilocularis</name>
    <dbReference type="NCBI Taxonomy" id="1813537"/>
    <lineage>
        <taxon>Eukaryota</taxon>
        <taxon>Viridiplantae</taxon>
        <taxon>Streptophyta</taxon>
        <taxon>Embryophyta</taxon>
        <taxon>Tracheophyta</taxon>
        <taxon>Spermatophyta</taxon>
        <taxon>Magnoliopsida</taxon>
        <taxon>eudicotyledons</taxon>
        <taxon>Gunneridae</taxon>
        <taxon>Pentapetalae</taxon>
        <taxon>rosids</taxon>
        <taxon>malvids</taxon>
        <taxon>Brassicales</taxon>
        <taxon>Brassicaceae</taxon>
        <taxon>Brassiceae</taxon>
        <taxon>Brassica</taxon>
    </lineage>
</organism>
<name>A0ABQ7LP79_BRACM</name>
<evidence type="ECO:0000256" key="1">
    <source>
        <dbReference type="SAM" id="MobiDB-lite"/>
    </source>
</evidence>
<proteinExistence type="predicted"/>
<sequence length="116" mass="12751">MHVYNAQSAKKNAPHQSTTTLVHRPTVAFHRETTLPPTDTSHPTSINTPRHKIDDQGAVTPDTCWGKIFHEEITPASVFQVLAPRIRVPASGSRVPAPRSGTFLRLPSQVISLALR</sequence>
<keyword evidence="4" id="KW-1185">Reference proteome</keyword>
<evidence type="ECO:0000313" key="2">
    <source>
        <dbReference type="EMBL" id="KAG5388373.1"/>
    </source>
</evidence>
<comment type="caution">
    <text evidence="2">The sequence shown here is derived from an EMBL/GenBank/DDBJ whole genome shotgun (WGS) entry which is preliminary data.</text>
</comment>
<dbReference type="EMBL" id="JADBGQ010000007">
    <property type="protein sequence ID" value="KAG5388427.1"/>
    <property type="molecule type" value="Genomic_DNA"/>
</dbReference>
<feature type="region of interest" description="Disordered" evidence="1">
    <location>
        <begin position="1"/>
        <end position="58"/>
    </location>
</feature>